<dbReference type="InterPro" id="IPR023299">
    <property type="entry name" value="ATPase_P-typ_cyto_dom_N"/>
</dbReference>
<dbReference type="Gene3D" id="3.40.50.1000">
    <property type="entry name" value="HAD superfamily/HAD-like"/>
    <property type="match status" value="1"/>
</dbReference>
<proteinExistence type="inferred from homology"/>
<comment type="caution">
    <text evidence="16">The sequence shown here is derived from an EMBL/GenBank/DDBJ whole genome shotgun (WGS) entry which is preliminary data.</text>
</comment>
<evidence type="ECO:0000313" key="16">
    <source>
        <dbReference type="EMBL" id="KAK7573897.1"/>
    </source>
</evidence>
<dbReference type="SUPFAM" id="SSF81660">
    <property type="entry name" value="Metal cation-transporting ATPase, ATP-binding domain N"/>
    <property type="match status" value="1"/>
</dbReference>
<dbReference type="GO" id="GO:0016887">
    <property type="term" value="F:ATP hydrolysis activity"/>
    <property type="evidence" value="ECO:0007669"/>
    <property type="project" value="InterPro"/>
</dbReference>
<dbReference type="GO" id="GO:0016020">
    <property type="term" value="C:membrane"/>
    <property type="evidence" value="ECO:0007669"/>
    <property type="project" value="UniProtKB-SubCell"/>
</dbReference>
<feature type="transmembrane region" description="Helical" evidence="13">
    <location>
        <begin position="220"/>
        <end position="242"/>
    </location>
</feature>
<feature type="transmembrane region" description="Helical" evidence="13">
    <location>
        <begin position="1105"/>
        <end position="1132"/>
    </location>
</feature>
<feature type="transmembrane region" description="Helical" evidence="13">
    <location>
        <begin position="426"/>
        <end position="443"/>
    </location>
</feature>
<dbReference type="InterPro" id="IPR018303">
    <property type="entry name" value="ATPase_P-typ_P_site"/>
</dbReference>
<dbReference type="SUPFAM" id="SSF81665">
    <property type="entry name" value="Calcium ATPase, transmembrane domain M"/>
    <property type="match status" value="1"/>
</dbReference>
<dbReference type="SUPFAM" id="SSF56784">
    <property type="entry name" value="HAD-like"/>
    <property type="match status" value="1"/>
</dbReference>
<keyword evidence="17" id="KW-1185">Reference proteome</keyword>
<evidence type="ECO:0000256" key="7">
    <source>
        <dbReference type="ARBA" id="ARBA00022840"/>
    </source>
</evidence>
<evidence type="ECO:0000256" key="9">
    <source>
        <dbReference type="ARBA" id="ARBA00022967"/>
    </source>
</evidence>
<dbReference type="SFLD" id="SFLDG00002">
    <property type="entry name" value="C1.7:_P-type_atpase_like"/>
    <property type="match status" value="1"/>
</dbReference>
<reference evidence="16 17" key="1">
    <citation type="submission" date="2024-03" db="EMBL/GenBank/DDBJ databases">
        <title>Adaptation during the transition from Ophiocordyceps entomopathogen to insect associate is accompanied by gene loss and intensified selection.</title>
        <authorList>
            <person name="Ward C.M."/>
            <person name="Onetto C.A."/>
            <person name="Borneman A.R."/>
        </authorList>
    </citation>
    <scope>NUCLEOTIDE SEQUENCE [LARGE SCALE GENOMIC DNA]</scope>
    <source>
        <strain evidence="16">AWRI1</strain>
        <tissue evidence="16">Single Adult Female</tissue>
    </source>
</reference>
<comment type="subcellular location">
    <subcellularLocation>
        <location evidence="1 13">Membrane</location>
        <topology evidence="1 13">Multi-pass membrane protein</topology>
    </subcellularLocation>
</comment>
<comment type="similarity">
    <text evidence="2 13">Belongs to the cation transport ATPase (P-type) (TC 3.A.3) family. Type V subfamily.</text>
</comment>
<accession>A0AAN9XY29</accession>
<dbReference type="PRINTS" id="PR00119">
    <property type="entry name" value="CATATPASE"/>
</dbReference>
<dbReference type="NCBIfam" id="TIGR01657">
    <property type="entry name" value="P-ATPase-V"/>
    <property type="match status" value="1"/>
</dbReference>
<dbReference type="Proteomes" id="UP001367676">
    <property type="component" value="Unassembled WGS sequence"/>
</dbReference>
<dbReference type="InterPro" id="IPR001757">
    <property type="entry name" value="P_typ_ATPase"/>
</dbReference>
<dbReference type="Gene3D" id="2.70.150.10">
    <property type="entry name" value="Calcium-transporting ATPase, cytoplasmic transduction domain A"/>
    <property type="match status" value="1"/>
</dbReference>
<evidence type="ECO:0000256" key="2">
    <source>
        <dbReference type="ARBA" id="ARBA00006000"/>
    </source>
</evidence>
<dbReference type="InterPro" id="IPR044492">
    <property type="entry name" value="P_typ_ATPase_HD_dom"/>
</dbReference>
<dbReference type="GO" id="GO:0015203">
    <property type="term" value="F:polyamine transmembrane transporter activity"/>
    <property type="evidence" value="ECO:0007669"/>
    <property type="project" value="TreeGrafter"/>
</dbReference>
<gene>
    <name evidence="16" type="ORF">V9T40_011088</name>
</gene>
<dbReference type="InterPro" id="IPR059000">
    <property type="entry name" value="ATPase_P-type_domA"/>
</dbReference>
<comment type="catalytic activity">
    <reaction evidence="12 13">
        <text>ATP + H2O = ADP + phosphate + H(+)</text>
        <dbReference type="Rhea" id="RHEA:13065"/>
        <dbReference type="ChEBI" id="CHEBI:15377"/>
        <dbReference type="ChEBI" id="CHEBI:15378"/>
        <dbReference type="ChEBI" id="CHEBI:30616"/>
        <dbReference type="ChEBI" id="CHEBI:43474"/>
        <dbReference type="ChEBI" id="CHEBI:456216"/>
    </reaction>
</comment>
<dbReference type="Gene3D" id="3.40.1110.10">
    <property type="entry name" value="Calcium-transporting ATPase, cytoplasmic domain N"/>
    <property type="match status" value="1"/>
</dbReference>
<feature type="transmembrane region" description="Helical" evidence="13">
    <location>
        <begin position="952"/>
        <end position="968"/>
    </location>
</feature>
<keyword evidence="5 13" id="KW-0479">Metal-binding</keyword>
<dbReference type="PROSITE" id="PS00154">
    <property type="entry name" value="ATPASE_E1_E2"/>
    <property type="match status" value="1"/>
</dbReference>
<keyword evidence="11 13" id="KW-0472">Membrane</keyword>
<evidence type="ECO:0000256" key="12">
    <source>
        <dbReference type="ARBA" id="ARBA00049360"/>
    </source>
</evidence>
<sequence>MTSIDNLCQDKNRKYEPSSLCHVCYLNKGEADEMEIYGYRRSTLRTIVTWSGIILSFGILRLIFHWYRHWMVHCTHTRCPLKFAHHVVVIERYLGSHKTFYVKPVKRMNLEDLCPEDLAVVCNDLNVSNLTRLTEETGPIVRIHFNDGSFIDESDLIEIKVKKLSYLWREDLQAFSKVAGIDKGLQKSDFHSYTGYSAKSQLMKRLVYGKNEIHVKIASYWELGMLEFLNPFYIFQLLSLIIWFIGDYIYYCFAIIAMSLFGILSTVFQTRQNQKQLAETVQAHGIVTVCRSMGKSKYEAQYEEIPINYLIPGDVIVIPRTGFIVPCDAVLLSGHCIVNESMLTGESVPVTKTALPCVNSPYVEPEDSSHTLYCGTQVLQARYYANEYIYAVVIRTGFLTAKGNLVRSILYPLPHDFQFDQDVNKCVRILAVIAIVGVLYSFFIKVSNGEKLFAAIIDSLDIVTIVVPPALPAALSVGKYYAQSRLQKQKISCMNASVINVSGSVNCVCFDKTGTLTEDGLDMYGVIPAKNQFLGSLVTDIKDCSFLQLQEAMASCHSLTFINGVICGDPLDVKMFEFTGWILDESDLSDTVKFDLLPPTIVKSGSDDQEIGIIHQFQFSSRLQRMSVITRHLGSKELTVYCKGSPEMIVSLSNPESIPSDLDSILEKQTEKGYRVIAVGYRTFPTINISKLKKLHRDEVECDLTFAGLIIFENKLKEQTSSVINDLQKAQMKIVMLTGDNIQTAICVARECGMICSHETIVKVNMSKNNGHTQPHIWYSENRIEQHPYVPGKTTIFSISDIELGPVLYHKYALTGQVWSAIREHYPQNIRDILKKGVVFARMSSDQKQQVIQELQTMGYYVAMCGDGANDCGALKTADVGISLSEAESSVASPFTSHQPDISCVPKVIKEGRTALVTAFGLFKFMVLYSLLEFFSSVVLFTFNSELSDLEFLYIDVALIVVFAFLFGQTKPYRGKLVPHAPSSSLLSLTPLISFGLQLCLMCVTQILSVMLIRQFHWYRLQPVYHRNSPVTYENYAVFTVSQFQYIALAITFSYGRPYREPFYKNTKFFVSLLVMTLVSIFITVDPFAWVANVLEFRLPPTLDFRFLVLSLAVITFVFSVTLESFVTHFIAHKLTQYMENKTYAGINPSKGSTEFLKSSIDHLSSHQAKCYGTMKC</sequence>
<evidence type="ECO:0000256" key="4">
    <source>
        <dbReference type="ARBA" id="ARBA00022692"/>
    </source>
</evidence>
<organism evidence="16 17">
    <name type="scientific">Parthenolecanium corni</name>
    <dbReference type="NCBI Taxonomy" id="536013"/>
    <lineage>
        <taxon>Eukaryota</taxon>
        <taxon>Metazoa</taxon>
        <taxon>Ecdysozoa</taxon>
        <taxon>Arthropoda</taxon>
        <taxon>Hexapoda</taxon>
        <taxon>Insecta</taxon>
        <taxon>Pterygota</taxon>
        <taxon>Neoptera</taxon>
        <taxon>Paraneoptera</taxon>
        <taxon>Hemiptera</taxon>
        <taxon>Sternorrhyncha</taxon>
        <taxon>Coccoidea</taxon>
        <taxon>Coccidae</taxon>
        <taxon>Parthenolecanium</taxon>
    </lineage>
</organism>
<dbReference type="GO" id="GO:0046872">
    <property type="term" value="F:metal ion binding"/>
    <property type="evidence" value="ECO:0007669"/>
    <property type="project" value="UniProtKB-UniRule"/>
</dbReference>
<dbReference type="InterPro" id="IPR047819">
    <property type="entry name" value="P5A-ATPase_N"/>
</dbReference>
<dbReference type="EMBL" id="JBBCAQ010000037">
    <property type="protein sequence ID" value="KAK7573897.1"/>
    <property type="molecule type" value="Genomic_DNA"/>
</dbReference>
<dbReference type="SFLD" id="SFLDF00027">
    <property type="entry name" value="p-type_atpase"/>
    <property type="match status" value="1"/>
</dbReference>
<feature type="transmembrane region" description="Helical" evidence="13">
    <location>
        <begin position="1036"/>
        <end position="1055"/>
    </location>
</feature>
<keyword evidence="9 13" id="KW-1278">Translocase</keyword>
<evidence type="ECO:0000256" key="6">
    <source>
        <dbReference type="ARBA" id="ARBA00022741"/>
    </source>
</evidence>
<dbReference type="Gene3D" id="1.20.1110.10">
    <property type="entry name" value="Calcium-transporting ATPase, transmembrane domain"/>
    <property type="match status" value="1"/>
</dbReference>
<keyword evidence="4 13" id="KW-0812">Transmembrane</keyword>
<dbReference type="FunFam" id="3.40.50.1000:FF:000068">
    <property type="entry name" value="Cation-transporting ATPase"/>
    <property type="match status" value="1"/>
</dbReference>
<feature type="transmembrane region" description="Helical" evidence="13">
    <location>
        <begin position="248"/>
        <end position="268"/>
    </location>
</feature>
<evidence type="ECO:0000256" key="1">
    <source>
        <dbReference type="ARBA" id="ARBA00004141"/>
    </source>
</evidence>
<feature type="transmembrane region" description="Helical" evidence="13">
    <location>
        <begin position="1067"/>
        <end position="1085"/>
    </location>
</feature>
<dbReference type="InterPro" id="IPR036412">
    <property type="entry name" value="HAD-like_sf"/>
</dbReference>
<dbReference type="GO" id="GO:0019829">
    <property type="term" value="F:ATPase-coupled monoatomic cation transmembrane transporter activity"/>
    <property type="evidence" value="ECO:0007669"/>
    <property type="project" value="UniProtKB-UniRule"/>
</dbReference>
<keyword evidence="8 13" id="KW-0460">Magnesium</keyword>
<dbReference type="SUPFAM" id="SSF81653">
    <property type="entry name" value="Calcium ATPase, transduction domain A"/>
    <property type="match status" value="1"/>
</dbReference>
<feature type="transmembrane region" description="Helical" evidence="13">
    <location>
        <begin position="463"/>
        <end position="482"/>
    </location>
</feature>
<dbReference type="Pfam" id="PF00122">
    <property type="entry name" value="E1-E2_ATPase"/>
    <property type="match status" value="1"/>
</dbReference>
<dbReference type="SFLD" id="SFLDS00003">
    <property type="entry name" value="Haloacid_Dehalogenase"/>
    <property type="match status" value="1"/>
</dbReference>
<dbReference type="InterPro" id="IPR008250">
    <property type="entry name" value="ATPase_P-typ_transduc_dom_A_sf"/>
</dbReference>
<evidence type="ECO:0000256" key="13">
    <source>
        <dbReference type="RuleBase" id="RU362082"/>
    </source>
</evidence>
<keyword evidence="7 13" id="KW-0067">ATP-binding</keyword>
<dbReference type="NCBIfam" id="TIGR01494">
    <property type="entry name" value="ATPase_P-type"/>
    <property type="match status" value="2"/>
</dbReference>
<dbReference type="AlphaFoldDB" id="A0AAN9XY29"/>
<evidence type="ECO:0000256" key="11">
    <source>
        <dbReference type="ARBA" id="ARBA00023136"/>
    </source>
</evidence>
<feature type="domain" description="P-type ATPase A" evidence="14">
    <location>
        <begin position="299"/>
        <end position="409"/>
    </location>
</feature>
<feature type="transmembrane region" description="Helical" evidence="13">
    <location>
        <begin position="47"/>
        <end position="64"/>
    </location>
</feature>
<name>A0AAN9XY29_9HEMI</name>
<dbReference type="GO" id="GO:0005524">
    <property type="term" value="F:ATP binding"/>
    <property type="evidence" value="ECO:0007669"/>
    <property type="project" value="UniProtKB-UniRule"/>
</dbReference>
<evidence type="ECO:0000256" key="10">
    <source>
        <dbReference type="ARBA" id="ARBA00022989"/>
    </source>
</evidence>
<feature type="transmembrane region" description="Helical" evidence="13">
    <location>
        <begin position="989"/>
        <end position="1016"/>
    </location>
</feature>
<evidence type="ECO:0000256" key="3">
    <source>
        <dbReference type="ARBA" id="ARBA00022553"/>
    </source>
</evidence>
<dbReference type="Pfam" id="PF12409">
    <property type="entry name" value="P5-ATPase"/>
    <property type="match status" value="1"/>
</dbReference>
<evidence type="ECO:0000313" key="17">
    <source>
        <dbReference type="Proteomes" id="UP001367676"/>
    </source>
</evidence>
<keyword evidence="3" id="KW-0597">Phosphoprotein</keyword>
<dbReference type="InterPro" id="IPR006544">
    <property type="entry name" value="P-type_TPase_V"/>
</dbReference>
<dbReference type="GO" id="GO:0006874">
    <property type="term" value="P:intracellular calcium ion homeostasis"/>
    <property type="evidence" value="ECO:0007669"/>
    <property type="project" value="TreeGrafter"/>
</dbReference>
<feature type="domain" description="P5B-type ATPase N-terminal" evidence="15">
    <location>
        <begin position="30"/>
        <end position="113"/>
    </location>
</feature>
<dbReference type="Pfam" id="PF13246">
    <property type="entry name" value="Cation_ATPase"/>
    <property type="match status" value="1"/>
</dbReference>
<protein>
    <recommendedName>
        <fullName evidence="13">Cation-transporting ATPase</fullName>
        <ecNumber evidence="13">7.2.2.-</ecNumber>
    </recommendedName>
</protein>
<dbReference type="GO" id="GO:0140358">
    <property type="term" value="F:P-type transmembrane transporter activity"/>
    <property type="evidence" value="ECO:0007669"/>
    <property type="project" value="InterPro"/>
</dbReference>
<evidence type="ECO:0000256" key="5">
    <source>
        <dbReference type="ARBA" id="ARBA00022723"/>
    </source>
</evidence>
<dbReference type="FunFam" id="1.20.1110.10:FF:000023">
    <property type="entry name" value="Cation-transporting ATPase"/>
    <property type="match status" value="1"/>
</dbReference>
<dbReference type="EC" id="7.2.2.-" evidence="13"/>
<keyword evidence="6 13" id="KW-0547">Nucleotide-binding</keyword>
<dbReference type="PANTHER" id="PTHR45630:SF8">
    <property type="entry name" value="CATION-TRANSPORTING ATPASE"/>
    <property type="match status" value="1"/>
</dbReference>
<dbReference type="InterPro" id="IPR023214">
    <property type="entry name" value="HAD_sf"/>
</dbReference>
<dbReference type="PANTHER" id="PTHR45630">
    <property type="entry name" value="CATION-TRANSPORTING ATPASE-RELATED"/>
    <property type="match status" value="1"/>
</dbReference>
<evidence type="ECO:0000259" key="15">
    <source>
        <dbReference type="Pfam" id="PF12409"/>
    </source>
</evidence>
<feature type="transmembrane region" description="Helical" evidence="13">
    <location>
        <begin position="915"/>
        <end position="932"/>
    </location>
</feature>
<dbReference type="InterPro" id="IPR023298">
    <property type="entry name" value="ATPase_P-typ_TM_dom_sf"/>
</dbReference>
<evidence type="ECO:0000256" key="8">
    <source>
        <dbReference type="ARBA" id="ARBA00022842"/>
    </source>
</evidence>
<evidence type="ECO:0000259" key="14">
    <source>
        <dbReference type="Pfam" id="PF00122"/>
    </source>
</evidence>
<keyword evidence="10 13" id="KW-1133">Transmembrane helix</keyword>